<accession>A0A5B0HME8</accession>
<evidence type="ECO:0008006" key="3">
    <source>
        <dbReference type="Google" id="ProtNLM"/>
    </source>
</evidence>
<organism evidence="1 2">
    <name type="scientific">Paraburkholderia panacisoli</name>
    <dbReference type="NCBI Taxonomy" id="2603818"/>
    <lineage>
        <taxon>Bacteria</taxon>
        <taxon>Pseudomonadati</taxon>
        <taxon>Pseudomonadota</taxon>
        <taxon>Betaproteobacteria</taxon>
        <taxon>Burkholderiales</taxon>
        <taxon>Burkholderiaceae</taxon>
        <taxon>Paraburkholderia</taxon>
    </lineage>
</organism>
<reference evidence="1 2" key="1">
    <citation type="submission" date="2019-08" db="EMBL/GenBank/DDBJ databases">
        <title>Paraburkholderia sp. DCY113.</title>
        <authorList>
            <person name="Kang J."/>
        </authorList>
    </citation>
    <scope>NUCLEOTIDE SEQUENCE [LARGE SCALE GENOMIC DNA]</scope>
    <source>
        <strain evidence="1 2">DCY113</strain>
    </source>
</reference>
<dbReference type="AlphaFoldDB" id="A0A5B0HME8"/>
<comment type="caution">
    <text evidence="1">The sequence shown here is derived from an EMBL/GenBank/DDBJ whole genome shotgun (WGS) entry which is preliminary data.</text>
</comment>
<gene>
    <name evidence="1" type="ORF">FVF58_01010</name>
</gene>
<dbReference type="Proteomes" id="UP000325273">
    <property type="component" value="Unassembled WGS sequence"/>
</dbReference>
<dbReference type="RefSeq" id="WP_149668090.1">
    <property type="nucleotide sequence ID" value="NZ_VTUZ01000001.1"/>
</dbReference>
<proteinExistence type="predicted"/>
<evidence type="ECO:0000313" key="2">
    <source>
        <dbReference type="Proteomes" id="UP000325273"/>
    </source>
</evidence>
<dbReference type="EMBL" id="VTUZ01000001">
    <property type="protein sequence ID" value="KAA1015963.1"/>
    <property type="molecule type" value="Genomic_DNA"/>
</dbReference>
<protein>
    <recommendedName>
        <fullName evidence="3">Peptidase C39 domain-containing protein</fullName>
    </recommendedName>
</protein>
<name>A0A5B0HME8_9BURK</name>
<sequence length="134" mass="14887">MQHVRQINANDCGIAVAAMLTGRAYRTTMRAAGFTPHREEGLYVSEMIALLSGLTGREWKEWKTVAAGRLTLRETAFPDGVAVVIGRRTGVPFGHWIAIRKGMAYDPELRAPLPMDDYPRGHWRVLRVVICGGP</sequence>
<evidence type="ECO:0000313" key="1">
    <source>
        <dbReference type="EMBL" id="KAA1015963.1"/>
    </source>
</evidence>
<keyword evidence="2" id="KW-1185">Reference proteome</keyword>